<feature type="domain" description="CCHC-type" evidence="3">
    <location>
        <begin position="81"/>
        <end position="97"/>
    </location>
</feature>
<evidence type="ECO:0000313" key="5">
    <source>
        <dbReference type="Proteomes" id="UP000708208"/>
    </source>
</evidence>
<evidence type="ECO:0000256" key="2">
    <source>
        <dbReference type="SAM" id="MobiDB-lite"/>
    </source>
</evidence>
<dbReference type="GO" id="GO:0003676">
    <property type="term" value="F:nucleic acid binding"/>
    <property type="evidence" value="ECO:0007669"/>
    <property type="project" value="InterPro"/>
</dbReference>
<dbReference type="InterPro" id="IPR001878">
    <property type="entry name" value="Znf_CCHC"/>
</dbReference>
<evidence type="ECO:0000259" key="3">
    <source>
        <dbReference type="PROSITE" id="PS50158"/>
    </source>
</evidence>
<keyword evidence="5" id="KW-1185">Reference proteome</keyword>
<dbReference type="PROSITE" id="PS50158">
    <property type="entry name" value="ZF_CCHC"/>
    <property type="match status" value="1"/>
</dbReference>
<feature type="compositionally biased region" description="Polar residues" evidence="2">
    <location>
        <begin position="171"/>
        <end position="183"/>
    </location>
</feature>
<dbReference type="AlphaFoldDB" id="A0A8J2P7V4"/>
<protein>
    <recommendedName>
        <fullName evidence="3">CCHC-type domain-containing protein</fullName>
    </recommendedName>
</protein>
<dbReference type="EMBL" id="CAJVCH010409250">
    <property type="protein sequence ID" value="CAG7818006.1"/>
    <property type="molecule type" value="Genomic_DNA"/>
</dbReference>
<feature type="region of interest" description="Disordered" evidence="2">
    <location>
        <begin position="136"/>
        <end position="183"/>
    </location>
</feature>
<name>A0A8J2P7V4_9HEXA</name>
<keyword evidence="1" id="KW-0862">Zinc</keyword>
<proteinExistence type="predicted"/>
<sequence>MHVQPFLTNEALCKELSKYGSIQTQMRTELLYLPSGRATTIKSFTRTVGMSFRRDQILPPKLNLEFEKELYVVTTQVGRKKCFICRSTSHVSKDCPEKDKNDVNTTNNNGIDATATFNMQTPSYAVVASGSNVVTVSSQLKRQKPNRRKTDTDANDTNTTTQSPIGPIFDNLTNSNSNSPVSKRTLEISPTFSLKWNKKMSRDSPAICEVNPSWNFGEWKDWNFCKGKAPMSPSELLIILQDYDQNQNVSVSCDRNQFKELLLELKPLLREASLKQKISEIIQSIPPI</sequence>
<accession>A0A8J2P7V4</accession>
<keyword evidence="1" id="KW-0863">Zinc-finger</keyword>
<organism evidence="4 5">
    <name type="scientific">Allacma fusca</name>
    <dbReference type="NCBI Taxonomy" id="39272"/>
    <lineage>
        <taxon>Eukaryota</taxon>
        <taxon>Metazoa</taxon>
        <taxon>Ecdysozoa</taxon>
        <taxon>Arthropoda</taxon>
        <taxon>Hexapoda</taxon>
        <taxon>Collembola</taxon>
        <taxon>Symphypleona</taxon>
        <taxon>Sminthuridae</taxon>
        <taxon>Allacma</taxon>
    </lineage>
</organism>
<evidence type="ECO:0000313" key="4">
    <source>
        <dbReference type="EMBL" id="CAG7818006.1"/>
    </source>
</evidence>
<reference evidence="4" key="1">
    <citation type="submission" date="2021-06" db="EMBL/GenBank/DDBJ databases">
        <authorList>
            <person name="Hodson N. C."/>
            <person name="Mongue J. A."/>
            <person name="Jaron S. K."/>
        </authorList>
    </citation>
    <scope>NUCLEOTIDE SEQUENCE</scope>
</reference>
<comment type="caution">
    <text evidence="4">The sequence shown here is derived from an EMBL/GenBank/DDBJ whole genome shotgun (WGS) entry which is preliminary data.</text>
</comment>
<gene>
    <name evidence="4" type="ORF">AFUS01_LOCUS28541</name>
</gene>
<dbReference type="SMART" id="SM00343">
    <property type="entry name" value="ZnF_C2HC"/>
    <property type="match status" value="1"/>
</dbReference>
<evidence type="ECO:0000256" key="1">
    <source>
        <dbReference type="PROSITE-ProRule" id="PRU00047"/>
    </source>
</evidence>
<dbReference type="OrthoDB" id="6780450at2759"/>
<dbReference type="GO" id="GO:0008270">
    <property type="term" value="F:zinc ion binding"/>
    <property type="evidence" value="ECO:0007669"/>
    <property type="project" value="UniProtKB-KW"/>
</dbReference>
<dbReference type="Proteomes" id="UP000708208">
    <property type="component" value="Unassembled WGS sequence"/>
</dbReference>
<keyword evidence="1" id="KW-0479">Metal-binding</keyword>